<feature type="transmembrane region" description="Helical" evidence="1">
    <location>
        <begin position="12"/>
        <end position="33"/>
    </location>
</feature>
<dbReference type="AlphaFoldDB" id="A0A2A9DRB9"/>
<keyword evidence="3" id="KW-1185">Reference proteome</keyword>
<sequence>MERGPYGMSFVQWILVAIIVIVAALAAWRFFFVRSAGTSVVMRMLPADDGRHWRHGTIVYKGDVLHFFKLRSLGPLADAAFNRQNISLTGRRHATDREASVLEPVNGIVTFTVGDVEWELSADLRTEMAFTAWVEAAPDVRQQRPDFHRLRDRVSRSRRR</sequence>
<dbReference type="Pfam" id="PF10739">
    <property type="entry name" value="DUF2550"/>
    <property type="match status" value="1"/>
</dbReference>
<dbReference type="STRING" id="1724.GCA_001044175_02118"/>
<reference evidence="2 3" key="1">
    <citation type="submission" date="2017-10" db="EMBL/GenBank/DDBJ databases">
        <title>Sequencing the genomes of 1000 actinobacteria strains.</title>
        <authorList>
            <person name="Klenk H.-P."/>
        </authorList>
    </citation>
    <scope>NUCLEOTIDE SEQUENCE [LARGE SCALE GENOMIC DNA]</scope>
    <source>
        <strain evidence="2 3">DSM 20688</strain>
    </source>
</reference>
<organism evidence="2 3">
    <name type="scientific">Corynebacterium renale</name>
    <dbReference type="NCBI Taxonomy" id="1724"/>
    <lineage>
        <taxon>Bacteria</taxon>
        <taxon>Bacillati</taxon>
        <taxon>Actinomycetota</taxon>
        <taxon>Actinomycetes</taxon>
        <taxon>Mycobacteriales</taxon>
        <taxon>Corynebacteriaceae</taxon>
        <taxon>Corynebacterium</taxon>
    </lineage>
</organism>
<dbReference type="EMBL" id="PDJF01000001">
    <property type="protein sequence ID" value="PFG28906.1"/>
    <property type="molecule type" value="Genomic_DNA"/>
</dbReference>
<evidence type="ECO:0000313" key="3">
    <source>
        <dbReference type="Proteomes" id="UP000221653"/>
    </source>
</evidence>
<accession>A0A2A9DRB9</accession>
<gene>
    <name evidence="2" type="ORF">ATK06_2035</name>
</gene>
<protein>
    <submittedName>
        <fullName evidence="2">Uncharacterized protein DUF2550</fullName>
    </submittedName>
</protein>
<dbReference type="Proteomes" id="UP000221653">
    <property type="component" value="Unassembled WGS sequence"/>
</dbReference>
<proteinExistence type="predicted"/>
<keyword evidence="1" id="KW-0472">Membrane</keyword>
<comment type="caution">
    <text evidence="2">The sequence shown here is derived from an EMBL/GenBank/DDBJ whole genome shotgun (WGS) entry which is preliminary data.</text>
</comment>
<evidence type="ECO:0000256" key="1">
    <source>
        <dbReference type="SAM" id="Phobius"/>
    </source>
</evidence>
<keyword evidence="1" id="KW-0812">Transmembrane</keyword>
<name>A0A2A9DRB9_9CORY</name>
<keyword evidence="1" id="KW-1133">Transmembrane helix</keyword>
<evidence type="ECO:0000313" key="2">
    <source>
        <dbReference type="EMBL" id="PFG28906.1"/>
    </source>
</evidence>
<dbReference type="InterPro" id="IPR019675">
    <property type="entry name" value="DUF2550"/>
</dbReference>